<evidence type="ECO:0000313" key="2">
    <source>
        <dbReference type="Proteomes" id="UP000485058"/>
    </source>
</evidence>
<evidence type="ECO:0000313" key="1">
    <source>
        <dbReference type="EMBL" id="GFH10796.1"/>
    </source>
</evidence>
<dbReference type="AlphaFoldDB" id="A0A699YUX8"/>
<accession>A0A699YUX8</accession>
<reference evidence="1 2" key="1">
    <citation type="submission" date="2020-02" db="EMBL/GenBank/DDBJ databases">
        <title>Draft genome sequence of Haematococcus lacustris strain NIES-144.</title>
        <authorList>
            <person name="Morimoto D."/>
            <person name="Nakagawa S."/>
            <person name="Yoshida T."/>
            <person name="Sawayama S."/>
        </authorList>
    </citation>
    <scope>NUCLEOTIDE SEQUENCE [LARGE SCALE GENOMIC DNA]</scope>
    <source>
        <strain evidence="1 2">NIES-144</strain>
    </source>
</reference>
<dbReference type="OrthoDB" id="5839at2759"/>
<dbReference type="PANTHER" id="PTHR31051">
    <property type="entry name" value="PROTEASOME ASSEMBLY CHAPERONE 3"/>
    <property type="match status" value="1"/>
</dbReference>
<name>A0A699YUX8_HAELA</name>
<dbReference type="Gene3D" id="3.30.230.90">
    <property type="match status" value="1"/>
</dbReference>
<dbReference type="GO" id="GO:0043248">
    <property type="term" value="P:proteasome assembly"/>
    <property type="evidence" value="ECO:0007669"/>
    <property type="project" value="InterPro"/>
</dbReference>
<protein>
    <submittedName>
        <fullName evidence="1">Uncharacterized protein</fullName>
    </submittedName>
</protein>
<dbReference type="Pfam" id="PF10178">
    <property type="entry name" value="PAC3"/>
    <property type="match status" value="1"/>
</dbReference>
<dbReference type="InterPro" id="IPR053720">
    <property type="entry name" value="Psm_Assembly_Chaperone"/>
</dbReference>
<dbReference type="EMBL" id="BLLF01000348">
    <property type="protein sequence ID" value="GFH10796.1"/>
    <property type="molecule type" value="Genomic_DNA"/>
</dbReference>
<organism evidence="1 2">
    <name type="scientific">Haematococcus lacustris</name>
    <name type="common">Green alga</name>
    <name type="synonym">Haematococcus pluvialis</name>
    <dbReference type="NCBI Taxonomy" id="44745"/>
    <lineage>
        <taxon>Eukaryota</taxon>
        <taxon>Viridiplantae</taxon>
        <taxon>Chlorophyta</taxon>
        <taxon>core chlorophytes</taxon>
        <taxon>Chlorophyceae</taxon>
        <taxon>CS clade</taxon>
        <taxon>Chlamydomonadales</taxon>
        <taxon>Haematococcaceae</taxon>
        <taxon>Haematococcus</taxon>
    </lineage>
</organism>
<gene>
    <name evidence="1" type="ORF">HaLaN_06177</name>
</gene>
<keyword evidence="2" id="KW-1185">Reference proteome</keyword>
<proteinExistence type="predicted"/>
<sequence length="125" mass="13564">MSAAEFPVRTKLFTRDVEGVPTDFSFSLYADRLLLIVTQLGCAGTIISTTSDSAFDSAAPTFSITVLSGKRDEPLLTLCARRIVEAAASQGFTTPMLICLGLKQHRLEVVKGVVAAVEQDNLWRQ</sequence>
<comment type="caution">
    <text evidence="1">The sequence shown here is derived from an EMBL/GenBank/DDBJ whole genome shotgun (WGS) entry which is preliminary data.</text>
</comment>
<dbReference type="InterPro" id="IPR018788">
    <property type="entry name" value="Proteasome_assmbl_chp_3"/>
</dbReference>
<dbReference type="Proteomes" id="UP000485058">
    <property type="component" value="Unassembled WGS sequence"/>
</dbReference>
<dbReference type="PANTHER" id="PTHR31051:SF1">
    <property type="entry name" value="PROTEASOME ASSEMBLY CHAPERONE 3"/>
    <property type="match status" value="1"/>
</dbReference>